<feature type="region of interest" description="Disordered" evidence="1">
    <location>
        <begin position="493"/>
        <end position="512"/>
    </location>
</feature>
<sequence>MSGNPPVLYGPDNRPLRQTGAKPYGSYEVSRVAGGLRGTLSNWFVSRNTAYSARMERQVIADRAEDLAANDTHAASSIDSIAVNSVGTGLQPQSRPNAKVLGWNEVQSREFQTQAEWAWHIWQQESDAAGRLSFWQNCLVAIRTMLIKGEFFRIPLMINRPGRVFSLALQAVDPLRVYTPSDLTEKENIKDGVEFGEYGMPTGYWVADPDDAFINYDLASCDFTKVRAKAGHRPGAIHNFIAKTEEQVRGVSILAPAMKFFKDLNDYLEFEVVGAIIASSFPVFIETSDPYGTAEGMRSADPNAEKTRYHESVPGTVLYGNINEKPHVLKSDRPGNSFDAFVERILRAIGASIGMPYEVIAKDFSKTNYSSARAALLEAGRVFAMYQKWMVDGFCQPVWSMVLEEAWLRGMIVLPKGSPDWYDAVHAYTRATWIPPRKGNVDPLKEIKANILAIQHNISTLAGVTAEIGGGDYEANLQQRSCERKLERKLDIIPPAEVKKQSQKEPSDDSEK</sequence>
<gene>
    <name evidence="2" type="ordered locus">TOL2_C30470</name>
</gene>
<dbReference type="EMBL" id="FO203503">
    <property type="protein sequence ID" value="CCK81206.1"/>
    <property type="molecule type" value="Genomic_DNA"/>
</dbReference>
<dbReference type="STRING" id="651182.TOL2_C30470"/>
<reference evidence="2 3" key="1">
    <citation type="journal article" date="2013" name="Environ. Microbiol.">
        <title>Complete genome, catabolic sub-proteomes and key-metabolites of Desulfobacula toluolica Tol2, a marine, aromatic compound-degrading, sulfate-reducing bacterium.</title>
        <authorList>
            <person name="Wohlbrand L."/>
            <person name="Jacob J.H."/>
            <person name="Kube M."/>
            <person name="Mussmann M."/>
            <person name="Jarling R."/>
            <person name="Beck A."/>
            <person name="Amann R."/>
            <person name="Wilkes H."/>
            <person name="Reinhardt R."/>
            <person name="Rabus R."/>
        </authorList>
    </citation>
    <scope>NUCLEOTIDE SEQUENCE [LARGE SCALE GENOMIC DNA]</scope>
    <source>
        <strain evidence="3">DSM 7467 / Tol2</strain>
    </source>
</reference>
<dbReference type="NCBIfam" id="TIGR01539">
    <property type="entry name" value="portal_lambda"/>
    <property type="match status" value="1"/>
</dbReference>
<keyword evidence="3" id="KW-1185">Reference proteome</keyword>
<dbReference type="PATRIC" id="fig|651182.5.peg.3602"/>
<organism evidence="2 3">
    <name type="scientific">Desulfobacula toluolica (strain DSM 7467 / Tol2)</name>
    <dbReference type="NCBI Taxonomy" id="651182"/>
    <lineage>
        <taxon>Bacteria</taxon>
        <taxon>Pseudomonadati</taxon>
        <taxon>Thermodesulfobacteriota</taxon>
        <taxon>Desulfobacteria</taxon>
        <taxon>Desulfobacterales</taxon>
        <taxon>Desulfobacteraceae</taxon>
        <taxon>Desulfobacula</taxon>
    </lineage>
</organism>
<dbReference type="GO" id="GO:0005198">
    <property type="term" value="F:structural molecule activity"/>
    <property type="evidence" value="ECO:0007669"/>
    <property type="project" value="InterPro"/>
</dbReference>
<name>K0NIH4_DESTT</name>
<dbReference type="AlphaFoldDB" id="K0NIH4"/>
<dbReference type="RefSeq" id="WP_014958412.1">
    <property type="nucleotide sequence ID" value="NC_018645.1"/>
</dbReference>
<dbReference type="KEGG" id="dto:TOL2_C30470"/>
<dbReference type="Proteomes" id="UP000007347">
    <property type="component" value="Chromosome"/>
</dbReference>
<evidence type="ECO:0000256" key="1">
    <source>
        <dbReference type="SAM" id="MobiDB-lite"/>
    </source>
</evidence>
<evidence type="ECO:0000313" key="2">
    <source>
        <dbReference type="EMBL" id="CCK81206.1"/>
    </source>
</evidence>
<dbReference type="Pfam" id="PF05136">
    <property type="entry name" value="Phage_portal_2"/>
    <property type="match status" value="1"/>
</dbReference>
<feature type="region of interest" description="Disordered" evidence="1">
    <location>
        <begin position="1"/>
        <end position="22"/>
    </location>
</feature>
<dbReference type="GO" id="GO:0019068">
    <property type="term" value="P:virion assembly"/>
    <property type="evidence" value="ECO:0007669"/>
    <property type="project" value="InterPro"/>
</dbReference>
<protein>
    <submittedName>
        <fullName evidence="2">Phage portal protein, lambda family</fullName>
    </submittedName>
</protein>
<accession>K0NIH4</accession>
<dbReference type="OrthoDB" id="622132at2"/>
<dbReference type="InterPro" id="IPR006429">
    <property type="entry name" value="Phage_lambda_portal"/>
</dbReference>
<proteinExistence type="predicted"/>
<dbReference type="HOGENOM" id="CLU_027870_3_0_7"/>
<evidence type="ECO:0000313" key="3">
    <source>
        <dbReference type="Proteomes" id="UP000007347"/>
    </source>
</evidence>